<dbReference type="InterPro" id="IPR036388">
    <property type="entry name" value="WH-like_DNA-bd_sf"/>
</dbReference>
<evidence type="ECO:0000313" key="3">
    <source>
        <dbReference type="Proteomes" id="UP000676967"/>
    </source>
</evidence>
<dbReference type="SUPFAM" id="SSF56281">
    <property type="entry name" value="Metallo-hydrolase/oxidoreductase"/>
    <property type="match status" value="1"/>
</dbReference>
<dbReference type="Pfam" id="PF00753">
    <property type="entry name" value="Lactamase_B"/>
    <property type="match status" value="1"/>
</dbReference>
<evidence type="ECO:0000313" key="2">
    <source>
        <dbReference type="EMBL" id="BCJ43318.1"/>
    </source>
</evidence>
<feature type="domain" description="Metallo-beta-lactamase" evidence="1">
    <location>
        <begin position="57"/>
        <end position="216"/>
    </location>
</feature>
<dbReference type="SMART" id="SM00849">
    <property type="entry name" value="Lactamase_B"/>
    <property type="match status" value="1"/>
</dbReference>
<dbReference type="Proteomes" id="UP000676967">
    <property type="component" value="Chromosome"/>
</dbReference>
<organism evidence="2 3">
    <name type="scientific">Actinoplanes ianthinogenes</name>
    <dbReference type="NCBI Taxonomy" id="122358"/>
    <lineage>
        <taxon>Bacteria</taxon>
        <taxon>Bacillati</taxon>
        <taxon>Actinomycetota</taxon>
        <taxon>Actinomycetes</taxon>
        <taxon>Micromonosporales</taxon>
        <taxon>Micromonosporaceae</taxon>
        <taxon>Actinoplanes</taxon>
    </lineage>
</organism>
<dbReference type="PANTHER" id="PTHR23131">
    <property type="entry name" value="ENDORIBONUCLEASE LACTB2"/>
    <property type="match status" value="1"/>
</dbReference>
<dbReference type="CDD" id="cd16278">
    <property type="entry name" value="metallo-hydrolase-like_MBL-fold"/>
    <property type="match status" value="1"/>
</dbReference>
<evidence type="ECO:0000259" key="1">
    <source>
        <dbReference type="SMART" id="SM00849"/>
    </source>
</evidence>
<keyword evidence="3" id="KW-1185">Reference proteome</keyword>
<reference evidence="2 3" key="1">
    <citation type="submission" date="2020-08" db="EMBL/GenBank/DDBJ databases">
        <title>Whole genome shotgun sequence of Actinoplanes ianthinogenes NBRC 13996.</title>
        <authorList>
            <person name="Komaki H."/>
            <person name="Tamura T."/>
        </authorList>
    </citation>
    <scope>NUCLEOTIDE SEQUENCE [LARGE SCALE GENOMIC DNA]</scope>
    <source>
        <strain evidence="2 3">NBRC 13996</strain>
    </source>
</reference>
<sequence length="296" mass="31457">MTGTDIVSRLTMESRRTILGMGGAEPASATGNPSVDRLPGWVSLLRAPNPGPMTLDGTNTWILRAPGAAFGTVIDPGPLDEEHLLRIAERGPFQFILITHGHHDHVEGAERLSELLGGTAILAADPAHCLHGEPLDPNESLGGNGLEIHVLDTPGHTRDSVCFLVECEGERVMFTGDTILGRGTTVVAAPDGDLSSYLASLEVLRAYENVLMLPGHGPARHDTAALAGEYLSHRMERLAQVRAAMAAGARTPEAVVDVVYPDIDPRVRFAAEWSAAAQIDHLERESAAGADGLDRL</sequence>
<dbReference type="InterPro" id="IPR050662">
    <property type="entry name" value="Sec-metab_biosynth-thioest"/>
</dbReference>
<dbReference type="PANTHER" id="PTHR23131:SF0">
    <property type="entry name" value="ENDORIBONUCLEASE LACTB2"/>
    <property type="match status" value="1"/>
</dbReference>
<name>A0ABM7LVJ7_9ACTN</name>
<dbReference type="InterPro" id="IPR041516">
    <property type="entry name" value="LACTB2_WH"/>
</dbReference>
<gene>
    <name evidence="2" type="ORF">Aiant_39750</name>
</gene>
<dbReference type="Gene3D" id="3.60.15.10">
    <property type="entry name" value="Ribonuclease Z/Hydroxyacylglutathione hydrolase-like"/>
    <property type="match status" value="1"/>
</dbReference>
<dbReference type="EMBL" id="AP023356">
    <property type="protein sequence ID" value="BCJ43318.1"/>
    <property type="molecule type" value="Genomic_DNA"/>
</dbReference>
<dbReference type="InterPro" id="IPR001279">
    <property type="entry name" value="Metallo-B-lactamas"/>
</dbReference>
<proteinExistence type="predicted"/>
<dbReference type="Pfam" id="PF17778">
    <property type="entry name" value="WHD_BLACT"/>
    <property type="match status" value="1"/>
</dbReference>
<accession>A0ABM7LVJ7</accession>
<dbReference type="InterPro" id="IPR036866">
    <property type="entry name" value="RibonucZ/Hydroxyglut_hydro"/>
</dbReference>
<dbReference type="Gene3D" id="1.10.10.10">
    <property type="entry name" value="Winged helix-like DNA-binding domain superfamily/Winged helix DNA-binding domain"/>
    <property type="match status" value="1"/>
</dbReference>
<protein>
    <submittedName>
        <fullName evidence="2">MBL fold metallo-hydrolase</fullName>
    </submittedName>
</protein>